<feature type="domain" description="Glycosyltransferase 2-like" evidence="2">
    <location>
        <begin position="4"/>
        <end position="121"/>
    </location>
</feature>
<evidence type="ECO:0000256" key="1">
    <source>
        <dbReference type="SAM" id="MobiDB-lite"/>
    </source>
</evidence>
<gene>
    <name evidence="3" type="ORF">FGK64_12265</name>
</gene>
<evidence type="ECO:0000313" key="4">
    <source>
        <dbReference type="Proteomes" id="UP001191082"/>
    </source>
</evidence>
<feature type="compositionally biased region" description="Polar residues" evidence="1">
    <location>
        <begin position="402"/>
        <end position="411"/>
    </location>
</feature>
<dbReference type="InterPro" id="IPR029044">
    <property type="entry name" value="Nucleotide-diphossugar_trans"/>
</dbReference>
<proteinExistence type="predicted"/>
<protein>
    <submittedName>
        <fullName evidence="3">Glycosyltransferase family 2 protein</fullName>
    </submittedName>
</protein>
<dbReference type="SUPFAM" id="SSF53448">
    <property type="entry name" value="Nucleotide-diphospho-sugar transferases"/>
    <property type="match status" value="1"/>
</dbReference>
<dbReference type="InterPro" id="IPR050834">
    <property type="entry name" value="Glycosyltransf_2"/>
</dbReference>
<reference evidence="3 4" key="1">
    <citation type="submission" date="2019-05" db="EMBL/GenBank/DDBJ databases">
        <title>Marivita sp. nov. isolated from sea sediment.</title>
        <authorList>
            <person name="Kim W."/>
        </authorList>
    </citation>
    <scope>NUCLEOTIDE SEQUENCE [LARGE SCALE GENOMIC DNA]</scope>
    <source>
        <strain evidence="3 4">CAU 1492</strain>
    </source>
</reference>
<dbReference type="PANTHER" id="PTHR43685:SF2">
    <property type="entry name" value="GLYCOSYLTRANSFERASE 2-LIKE DOMAIN-CONTAINING PROTEIN"/>
    <property type="match status" value="1"/>
</dbReference>
<dbReference type="Pfam" id="PF00535">
    <property type="entry name" value="Glycos_transf_2"/>
    <property type="match status" value="1"/>
</dbReference>
<organism evidence="3 4">
    <name type="scientific">Arenibacterium halophilum</name>
    <dbReference type="NCBI Taxonomy" id="2583821"/>
    <lineage>
        <taxon>Bacteria</taxon>
        <taxon>Pseudomonadati</taxon>
        <taxon>Pseudomonadota</taxon>
        <taxon>Alphaproteobacteria</taxon>
        <taxon>Rhodobacterales</taxon>
        <taxon>Paracoccaceae</taxon>
        <taxon>Arenibacterium</taxon>
    </lineage>
</organism>
<dbReference type="Proteomes" id="UP001191082">
    <property type="component" value="Unassembled WGS sequence"/>
</dbReference>
<dbReference type="RefSeq" id="WP_138864058.1">
    <property type="nucleotide sequence ID" value="NZ_VCPC01000002.1"/>
</dbReference>
<keyword evidence="4" id="KW-1185">Reference proteome</keyword>
<name>A0ABY2XCB3_9RHOB</name>
<dbReference type="CDD" id="cd00761">
    <property type="entry name" value="Glyco_tranf_GTA_type"/>
    <property type="match status" value="1"/>
</dbReference>
<comment type="caution">
    <text evidence="3">The sequence shown here is derived from an EMBL/GenBank/DDBJ whole genome shotgun (WGS) entry which is preliminary data.</text>
</comment>
<sequence length="411" mass="46233">MRISIIIPTRERAIYLRHCLRTVLDIEDDGIEIIVSDNASVDSTADVLAQIHDPRVKVINTGKRVSMRENFEFSLSHATGDYVIYIGDDDAFIPGQFRVLRNALETHRPDSLSWSIPTYGWPIEGFIGKAGGVRFEKKFLFGALQEVDMARIRAKLLSADFEDFQAPTLYHGAASRSFMERHRAANGIFFNGSSPDLYYTDLAILKGARHFDLCHPITISGKSAASTGAASNSKSIKANAENPATRFARESNADQVRDLVNFGTSVRGNFFQILETVRDITKIPEQPDYASWFKFILADHKGHDANEQRDVTERLRAYAKQIDQTDTLNRVLADRVSDVSRRRLSARWEKAKSKLQSFRLSAEMEGENTVHTAARLADIILGDGYRPDGSANRDALWKGARQRSSPFKKQF</sequence>
<dbReference type="Gene3D" id="3.90.550.10">
    <property type="entry name" value="Spore Coat Polysaccharide Biosynthesis Protein SpsA, Chain A"/>
    <property type="match status" value="1"/>
</dbReference>
<dbReference type="PANTHER" id="PTHR43685">
    <property type="entry name" value="GLYCOSYLTRANSFERASE"/>
    <property type="match status" value="1"/>
</dbReference>
<feature type="region of interest" description="Disordered" evidence="1">
    <location>
        <begin position="391"/>
        <end position="411"/>
    </location>
</feature>
<dbReference type="EMBL" id="VCPC01000002">
    <property type="protein sequence ID" value="TMV13504.1"/>
    <property type="molecule type" value="Genomic_DNA"/>
</dbReference>
<accession>A0ABY2XCB3</accession>
<dbReference type="InterPro" id="IPR001173">
    <property type="entry name" value="Glyco_trans_2-like"/>
</dbReference>
<evidence type="ECO:0000313" key="3">
    <source>
        <dbReference type="EMBL" id="TMV13504.1"/>
    </source>
</evidence>
<evidence type="ECO:0000259" key="2">
    <source>
        <dbReference type="Pfam" id="PF00535"/>
    </source>
</evidence>